<dbReference type="InterPro" id="IPR013216">
    <property type="entry name" value="Methyltransf_11"/>
</dbReference>
<dbReference type="Gene3D" id="3.40.50.150">
    <property type="entry name" value="Vaccinia Virus protein VP39"/>
    <property type="match status" value="1"/>
</dbReference>
<dbReference type="SUPFAM" id="SSF53335">
    <property type="entry name" value="S-adenosyl-L-methionine-dependent methyltransferases"/>
    <property type="match status" value="1"/>
</dbReference>
<reference evidence="2" key="1">
    <citation type="submission" date="2018-05" db="EMBL/GenBank/DDBJ databases">
        <authorList>
            <person name="Lanie J.A."/>
            <person name="Ng W.-L."/>
            <person name="Kazmierczak K.M."/>
            <person name="Andrzejewski T.M."/>
            <person name="Davidsen T.M."/>
            <person name="Wayne K.J."/>
            <person name="Tettelin H."/>
            <person name="Glass J.I."/>
            <person name="Rusch D."/>
            <person name="Podicherti R."/>
            <person name="Tsui H.-C.T."/>
            <person name="Winkler M.E."/>
        </authorList>
    </citation>
    <scope>NUCLEOTIDE SEQUENCE</scope>
</reference>
<dbReference type="PANTHER" id="PTHR43464:SF94">
    <property type="entry name" value="MALONYL-[ACYL-CARRIER PROTEIN] O-METHYLTRANSFERASE"/>
    <property type="match status" value="1"/>
</dbReference>
<evidence type="ECO:0000313" key="2">
    <source>
        <dbReference type="EMBL" id="SVB51784.1"/>
    </source>
</evidence>
<protein>
    <recommendedName>
        <fullName evidence="1">Methyltransferase type 11 domain-containing protein</fullName>
    </recommendedName>
</protein>
<dbReference type="GO" id="GO:0008757">
    <property type="term" value="F:S-adenosylmethionine-dependent methyltransferase activity"/>
    <property type="evidence" value="ECO:0007669"/>
    <property type="project" value="InterPro"/>
</dbReference>
<name>A0A382ENN9_9ZZZZ</name>
<proteinExistence type="predicted"/>
<dbReference type="EMBL" id="UINC01045250">
    <property type="protein sequence ID" value="SVB51784.1"/>
    <property type="molecule type" value="Genomic_DNA"/>
</dbReference>
<sequence length="306" mass="35077">MKDSDLEKQTRKIFHDIHLAHLADEEVTTRHSDIIEPGRLGFPEDYFEGTVCADLGCGSAAHGVVNLLNLGAQFVHALDIDSSFIKPASERLESNESYLGRWQADIGSILDLPYEEEQFDFVLCRGVIHHVSDDNKAVAEIHRVLKTGGKAFIYVTGKGGILNRLFKEVLRDEYQHDEAMQQLVVDGDLEGWLKDQLEDLKNKIDSSDQESWQASVNLLENLMNLIDNDLVLSLRDIVQAPQYMSYTEAQWFTLLEDNGFKRYHRVFYKPHYRNVRTIFAPLYYEHDHPLARLFYGDGSMNVVVTK</sequence>
<feature type="domain" description="Methyltransferase type 11" evidence="1">
    <location>
        <begin position="54"/>
        <end position="153"/>
    </location>
</feature>
<gene>
    <name evidence="2" type="ORF">METZ01_LOCUS204638</name>
</gene>
<dbReference type="CDD" id="cd02440">
    <property type="entry name" value="AdoMet_MTases"/>
    <property type="match status" value="1"/>
</dbReference>
<organism evidence="2">
    <name type="scientific">marine metagenome</name>
    <dbReference type="NCBI Taxonomy" id="408172"/>
    <lineage>
        <taxon>unclassified sequences</taxon>
        <taxon>metagenomes</taxon>
        <taxon>ecological metagenomes</taxon>
    </lineage>
</organism>
<dbReference type="InterPro" id="IPR029063">
    <property type="entry name" value="SAM-dependent_MTases_sf"/>
</dbReference>
<dbReference type="AlphaFoldDB" id="A0A382ENN9"/>
<dbReference type="Pfam" id="PF08241">
    <property type="entry name" value="Methyltransf_11"/>
    <property type="match status" value="1"/>
</dbReference>
<accession>A0A382ENN9</accession>
<evidence type="ECO:0000259" key="1">
    <source>
        <dbReference type="Pfam" id="PF08241"/>
    </source>
</evidence>
<dbReference type="PANTHER" id="PTHR43464">
    <property type="entry name" value="METHYLTRANSFERASE"/>
    <property type="match status" value="1"/>
</dbReference>